<keyword evidence="2" id="KW-1185">Reference proteome</keyword>
<accession>U4L0W5</accession>
<dbReference type="AlphaFoldDB" id="U4L0W5"/>
<proteinExistence type="predicted"/>
<dbReference type="PANTHER" id="PTHR32046">
    <property type="entry name" value="G DOMAIN-CONTAINING PROTEIN"/>
    <property type="match status" value="1"/>
</dbReference>
<evidence type="ECO:0000313" key="1">
    <source>
        <dbReference type="EMBL" id="CCX09272.1"/>
    </source>
</evidence>
<evidence type="ECO:0000313" key="2">
    <source>
        <dbReference type="Proteomes" id="UP000018144"/>
    </source>
</evidence>
<dbReference type="Gene3D" id="3.40.50.300">
    <property type="entry name" value="P-loop containing nucleotide triphosphate hydrolases"/>
    <property type="match status" value="1"/>
</dbReference>
<dbReference type="PANTHER" id="PTHR32046:SF11">
    <property type="entry name" value="IMMUNE-ASSOCIATED NUCLEOTIDE-BINDING PROTEIN 10-LIKE"/>
    <property type="match status" value="1"/>
</dbReference>
<organism evidence="1 2">
    <name type="scientific">Pyronema omphalodes (strain CBS 100304)</name>
    <name type="common">Pyronema confluens</name>
    <dbReference type="NCBI Taxonomy" id="1076935"/>
    <lineage>
        <taxon>Eukaryota</taxon>
        <taxon>Fungi</taxon>
        <taxon>Dikarya</taxon>
        <taxon>Ascomycota</taxon>
        <taxon>Pezizomycotina</taxon>
        <taxon>Pezizomycetes</taxon>
        <taxon>Pezizales</taxon>
        <taxon>Pyronemataceae</taxon>
        <taxon>Pyronema</taxon>
    </lineage>
</organism>
<dbReference type="InterPro" id="IPR027417">
    <property type="entry name" value="P-loop_NTPase"/>
</dbReference>
<gene>
    <name evidence="1" type="ORF">PCON_08865</name>
</gene>
<dbReference type="eggNOG" id="ENOG502QQZ0">
    <property type="taxonomic scope" value="Eukaryota"/>
</dbReference>
<sequence>MADILSVLSNYQNFHGIIILLKPNNARLNLMFRFCIKELLTHLHRDAARNMVFGFTNTRGSNYKPGDTFAPLKTELSFNKDVNIGLFENTVYCFDSESFRYLAAYHQGVDLGDRANYERWEKSAKESQRLLTNFQKLKPHRVKSTVSLNQTRHLITELTKPMAEIMRAMTAIIKVNKE</sequence>
<name>U4L0W5_PYROM</name>
<dbReference type="STRING" id="1076935.U4L0W5"/>
<dbReference type="Proteomes" id="UP000018144">
    <property type="component" value="Unassembled WGS sequence"/>
</dbReference>
<reference evidence="1 2" key="1">
    <citation type="journal article" date="2013" name="PLoS Genet.">
        <title>The genome and development-dependent transcriptomes of Pyronema confluens: a window into fungal evolution.</title>
        <authorList>
            <person name="Traeger S."/>
            <person name="Altegoer F."/>
            <person name="Freitag M."/>
            <person name="Gabaldon T."/>
            <person name="Kempken F."/>
            <person name="Kumar A."/>
            <person name="Marcet-Houben M."/>
            <person name="Poggeler S."/>
            <person name="Stajich J.E."/>
            <person name="Nowrousian M."/>
        </authorList>
    </citation>
    <scope>NUCLEOTIDE SEQUENCE [LARGE SCALE GENOMIC DNA]</scope>
    <source>
        <strain evidence="2">CBS 100304</strain>
        <tissue evidence="1">Vegetative mycelium</tissue>
    </source>
</reference>
<dbReference type="EMBL" id="HF935448">
    <property type="protein sequence ID" value="CCX09272.1"/>
    <property type="molecule type" value="Genomic_DNA"/>
</dbReference>
<protein>
    <submittedName>
        <fullName evidence="1">Uncharacterized protein</fullName>
    </submittedName>
</protein>
<dbReference type="OrthoDB" id="8954335at2759"/>